<evidence type="ECO:0000313" key="12">
    <source>
        <dbReference type="EMBL" id="CAD7635503.1"/>
    </source>
</evidence>
<dbReference type="PROSITE" id="PS50157">
    <property type="entry name" value="ZINC_FINGER_C2H2_2"/>
    <property type="match status" value="12"/>
</dbReference>
<dbReference type="InterPro" id="IPR013087">
    <property type="entry name" value="Znf_C2H2_type"/>
</dbReference>
<dbReference type="InterPro" id="IPR036236">
    <property type="entry name" value="Znf_C2H2_sf"/>
</dbReference>
<dbReference type="SMART" id="SM00355">
    <property type="entry name" value="ZnF_C2H2"/>
    <property type="match status" value="20"/>
</dbReference>
<name>A0A7R9L5K6_9ACAR</name>
<evidence type="ECO:0000256" key="1">
    <source>
        <dbReference type="ARBA" id="ARBA00004123"/>
    </source>
</evidence>
<keyword evidence="6" id="KW-0805">Transcription regulation</keyword>
<dbReference type="GO" id="GO:0006357">
    <property type="term" value="P:regulation of transcription by RNA polymerase II"/>
    <property type="evidence" value="ECO:0007669"/>
    <property type="project" value="TreeGrafter"/>
</dbReference>
<accession>A0A7R9L5K6</accession>
<feature type="domain" description="C2H2-type" evidence="11">
    <location>
        <begin position="744"/>
        <end position="773"/>
    </location>
</feature>
<dbReference type="OrthoDB" id="2687452at2759"/>
<keyword evidence="5" id="KW-0862">Zinc</keyword>
<reference evidence="12" key="1">
    <citation type="submission" date="2020-11" db="EMBL/GenBank/DDBJ databases">
        <authorList>
            <person name="Tran Van P."/>
        </authorList>
    </citation>
    <scope>NUCLEOTIDE SEQUENCE</scope>
</reference>
<feature type="domain" description="C2H2-type" evidence="11">
    <location>
        <begin position="460"/>
        <end position="489"/>
    </location>
</feature>
<dbReference type="GO" id="GO:0005634">
    <property type="term" value="C:nucleus"/>
    <property type="evidence" value="ECO:0007669"/>
    <property type="project" value="UniProtKB-SubCell"/>
</dbReference>
<dbReference type="PANTHER" id="PTHR46179:SF13">
    <property type="entry name" value="C2H2-TYPE DOMAIN-CONTAINING PROTEIN"/>
    <property type="match status" value="1"/>
</dbReference>
<keyword evidence="13" id="KW-1185">Reference proteome</keyword>
<feature type="domain" description="C2H2-type" evidence="11">
    <location>
        <begin position="514"/>
        <end position="543"/>
    </location>
</feature>
<evidence type="ECO:0000256" key="2">
    <source>
        <dbReference type="ARBA" id="ARBA00022723"/>
    </source>
</evidence>
<feature type="compositionally biased region" description="Basic and acidic residues" evidence="10">
    <location>
        <begin position="144"/>
        <end position="154"/>
    </location>
</feature>
<keyword evidence="8" id="KW-0539">Nucleus</keyword>
<feature type="compositionally biased region" description="Acidic residues" evidence="10">
    <location>
        <begin position="11"/>
        <end position="20"/>
    </location>
</feature>
<dbReference type="SUPFAM" id="SSF57667">
    <property type="entry name" value="beta-beta-alpha zinc fingers"/>
    <property type="match status" value="5"/>
</dbReference>
<protein>
    <recommendedName>
        <fullName evidence="11">C2H2-type domain-containing protein</fullName>
    </recommendedName>
</protein>
<dbReference type="EMBL" id="OC871597">
    <property type="protein sequence ID" value="CAD7635503.1"/>
    <property type="molecule type" value="Genomic_DNA"/>
</dbReference>
<feature type="domain" description="C2H2-type" evidence="11">
    <location>
        <begin position="714"/>
        <end position="743"/>
    </location>
</feature>
<feature type="domain" description="C2H2-type" evidence="11">
    <location>
        <begin position="430"/>
        <end position="460"/>
    </location>
</feature>
<dbReference type="PANTHER" id="PTHR46179">
    <property type="entry name" value="ZINC FINGER PROTEIN"/>
    <property type="match status" value="1"/>
</dbReference>
<feature type="domain" description="C2H2-type" evidence="11">
    <location>
        <begin position="851"/>
        <end position="880"/>
    </location>
</feature>
<evidence type="ECO:0000259" key="11">
    <source>
        <dbReference type="PROSITE" id="PS50157"/>
    </source>
</evidence>
<feature type="region of interest" description="Disordered" evidence="10">
    <location>
        <begin position="143"/>
        <end position="172"/>
    </location>
</feature>
<dbReference type="AlphaFoldDB" id="A0A7R9L5K6"/>
<evidence type="ECO:0000256" key="3">
    <source>
        <dbReference type="ARBA" id="ARBA00022737"/>
    </source>
</evidence>
<dbReference type="EMBL" id="CAJPIZ010017022">
    <property type="protein sequence ID" value="CAG2115933.1"/>
    <property type="molecule type" value="Genomic_DNA"/>
</dbReference>
<evidence type="ECO:0000313" key="13">
    <source>
        <dbReference type="Proteomes" id="UP000759131"/>
    </source>
</evidence>
<evidence type="ECO:0000256" key="8">
    <source>
        <dbReference type="ARBA" id="ARBA00023242"/>
    </source>
</evidence>
<keyword evidence="3" id="KW-0677">Repeat</keyword>
<sequence>GVYKKRKTSEIEDNSNEADNDLGVVITNEDSDEEWRPSTASRTSRKGLKAKRQPKVYKNPFYTKTPKIEDNSNEADNDFGEEMAANEDSGEEWRPSTSAVDKRLKGKCIRPVVDETEAIYQCDLEDCDYSTHLWPNLVAHRKTHDNPMTEDNRGQRQGLRRRSIDSTTDGSIDPIFETEQYKRLKNLGQLSRKTSETLRCDREGCEYQTNVYKYLKQHRKKHNNAATEAKRVLRRELKSRCYDSTTNTYICDHTGCQRVFNLFELLTQHVIRRHIIEKVVCDYDNCGEVFKSRCLMRAHYRRTHTDPQLQCPHPNYDRMFSTPSQLKAHEVTHRTVRQFKGSHKTSETFRCDREGCEYQTNIYRNLWQHRKKHNNTVTEANRVLNRELKSRCYDSATNTYICDHTGCQRVYKLLERLRQHVIRSHAVEKVVCDYEDCGQVFKSMWTMRNHYRRTHTGRQLQCPHPDCGRLFRLASEVKAHEVTHRTVRQFKGSHKTLTYNKSLKCKNNTSGMEYMCPHEDCDHRYGSKHQLDRHLVAHQTERPFACDFEGCTKSYRNTRSLWRHRLDHMNAPTDGSIDPIYETEQYKRLKKLGQLRRKTSETFRCDREGCEYQTNVYRNLWQHRKKHNNAATEANRALNRDLKNRCYDSATNTYICDHTGCQRVYKLFVRLKNHVIRSHIVEKVVCDYDDCGEVFKSRHLMRNHYRETHTDPQLPCPHPDCDRMCRTPSTLKRHLLKHQTDRPFACNFEGCHKTYTSNDGLKNHQLIHSNERTIKCTVDGCTQLFLTKHIMNRHRIAVHNFKPYDTKKHTFMSKIKPTLMIMCEWPGCEYTTPYKFRMQTHQNIHTGERPYVCEWPECDKAFRDPSGLKTHMNIHKNVQPFTCHWPGCTYRSSDHSSRYKHIKAVHKM</sequence>
<keyword evidence="2" id="KW-0479">Metal-binding</keyword>
<dbReference type="Gene3D" id="3.30.160.60">
    <property type="entry name" value="Classic Zinc Finger"/>
    <property type="match status" value="7"/>
</dbReference>
<dbReference type="Pfam" id="PF00096">
    <property type="entry name" value="zf-C2H2"/>
    <property type="match status" value="3"/>
</dbReference>
<feature type="domain" description="C2H2-type" evidence="11">
    <location>
        <begin position="544"/>
        <end position="573"/>
    </location>
</feature>
<keyword evidence="7" id="KW-0804">Transcription</keyword>
<dbReference type="GO" id="GO:0008270">
    <property type="term" value="F:zinc ion binding"/>
    <property type="evidence" value="ECO:0007669"/>
    <property type="project" value="UniProtKB-KW"/>
</dbReference>
<dbReference type="FunFam" id="3.30.160.60:FF:000125">
    <property type="entry name" value="Putative zinc finger protein 143"/>
    <property type="match status" value="2"/>
</dbReference>
<evidence type="ECO:0000256" key="7">
    <source>
        <dbReference type="ARBA" id="ARBA00023163"/>
    </source>
</evidence>
<organism evidence="12">
    <name type="scientific">Medioppia subpectinata</name>
    <dbReference type="NCBI Taxonomy" id="1979941"/>
    <lineage>
        <taxon>Eukaryota</taxon>
        <taxon>Metazoa</taxon>
        <taxon>Ecdysozoa</taxon>
        <taxon>Arthropoda</taxon>
        <taxon>Chelicerata</taxon>
        <taxon>Arachnida</taxon>
        <taxon>Acari</taxon>
        <taxon>Acariformes</taxon>
        <taxon>Sarcoptiformes</taxon>
        <taxon>Oribatida</taxon>
        <taxon>Brachypylina</taxon>
        <taxon>Oppioidea</taxon>
        <taxon>Oppiidae</taxon>
        <taxon>Medioppia</taxon>
    </lineage>
</organism>
<proteinExistence type="predicted"/>
<feature type="domain" description="C2H2-type" evidence="11">
    <location>
        <begin position="684"/>
        <end position="714"/>
    </location>
</feature>
<feature type="domain" description="C2H2-type" evidence="11">
    <location>
        <begin position="821"/>
        <end position="850"/>
    </location>
</feature>
<keyword evidence="4 9" id="KW-0863">Zinc-finger</keyword>
<evidence type="ECO:0000256" key="5">
    <source>
        <dbReference type="ARBA" id="ARBA00022833"/>
    </source>
</evidence>
<feature type="region of interest" description="Disordered" evidence="10">
    <location>
        <begin position="1"/>
        <end position="78"/>
    </location>
</feature>
<feature type="domain" description="C2H2-type" evidence="11">
    <location>
        <begin position="249"/>
        <end position="279"/>
    </location>
</feature>
<dbReference type="PROSITE" id="PS00028">
    <property type="entry name" value="ZINC_FINGER_C2H2_1"/>
    <property type="match status" value="13"/>
</dbReference>
<comment type="subcellular location">
    <subcellularLocation>
        <location evidence="1">Nucleus</location>
    </subcellularLocation>
</comment>
<feature type="compositionally biased region" description="Basic residues" evidence="10">
    <location>
        <begin position="43"/>
        <end position="55"/>
    </location>
</feature>
<feature type="domain" description="C2H2-type" evidence="11">
    <location>
        <begin position="279"/>
        <end position="309"/>
    </location>
</feature>
<evidence type="ECO:0000256" key="6">
    <source>
        <dbReference type="ARBA" id="ARBA00023015"/>
    </source>
</evidence>
<dbReference type="InterPro" id="IPR051061">
    <property type="entry name" value="Zinc_finger_trans_reg"/>
</dbReference>
<evidence type="ECO:0000256" key="9">
    <source>
        <dbReference type="PROSITE-ProRule" id="PRU00042"/>
    </source>
</evidence>
<feature type="domain" description="C2H2-type" evidence="11">
    <location>
        <begin position="400"/>
        <end position="430"/>
    </location>
</feature>
<feature type="non-terminal residue" evidence="12">
    <location>
        <position position="1"/>
    </location>
</feature>
<dbReference type="Proteomes" id="UP000759131">
    <property type="component" value="Unassembled WGS sequence"/>
</dbReference>
<evidence type="ECO:0000256" key="10">
    <source>
        <dbReference type="SAM" id="MobiDB-lite"/>
    </source>
</evidence>
<evidence type="ECO:0000256" key="4">
    <source>
        <dbReference type="ARBA" id="ARBA00022771"/>
    </source>
</evidence>
<gene>
    <name evidence="12" type="ORF">OSB1V03_LOCUS15894</name>
</gene>